<feature type="domain" description="HD" evidence="5">
    <location>
        <begin position="40"/>
        <end position="135"/>
    </location>
</feature>
<dbReference type="InterPro" id="IPR006674">
    <property type="entry name" value="HD_domain"/>
</dbReference>
<dbReference type="AlphaFoldDB" id="I3CKW8"/>
<dbReference type="GO" id="GO:0008893">
    <property type="term" value="F:guanosine-3',5'-bis(diphosphate) 3'-diphosphatase activity"/>
    <property type="evidence" value="ECO:0007669"/>
    <property type="project" value="TreeGrafter"/>
</dbReference>
<evidence type="ECO:0000256" key="3">
    <source>
        <dbReference type="ARBA" id="ARBA00022801"/>
    </source>
</evidence>
<dbReference type="SMART" id="SM00471">
    <property type="entry name" value="HDc"/>
    <property type="match status" value="1"/>
</dbReference>
<evidence type="ECO:0000313" key="7">
    <source>
        <dbReference type="Proteomes" id="UP000005744"/>
    </source>
</evidence>
<evidence type="ECO:0000256" key="2">
    <source>
        <dbReference type="ARBA" id="ARBA00022723"/>
    </source>
</evidence>
<dbReference type="Pfam" id="PF13328">
    <property type="entry name" value="HD_4"/>
    <property type="match status" value="1"/>
</dbReference>
<proteinExistence type="predicted"/>
<dbReference type="RefSeq" id="WP_002692167.1">
    <property type="nucleotide sequence ID" value="NZ_JH600070.1"/>
</dbReference>
<accession>I3CKW8</accession>
<dbReference type="PANTHER" id="PTHR46246:SF1">
    <property type="entry name" value="GUANOSINE-3',5'-BIS(DIPHOSPHATE) 3'-PYROPHOSPHOHYDROLASE MESH1"/>
    <property type="match status" value="1"/>
</dbReference>
<dbReference type="SUPFAM" id="SSF109604">
    <property type="entry name" value="HD-domain/PDEase-like"/>
    <property type="match status" value="1"/>
</dbReference>
<keyword evidence="2" id="KW-0479">Metal-binding</keyword>
<gene>
    <name evidence="6" type="ORF">BegalDRAFT_3447</name>
</gene>
<dbReference type="PANTHER" id="PTHR46246">
    <property type="entry name" value="GUANOSINE-3',5'-BIS(DIPHOSPHATE) 3'-PYROPHOSPHOHYDROLASE MESH1"/>
    <property type="match status" value="1"/>
</dbReference>
<sequence>MLETTIYFSAEEVAQLLKALRFSADKHRDQRRRDKQVSPYINHPIQVATLLWEVGKVYDIAVIIAALLHDTLEDTNTQADEIQNLFGLTVLNIVQEVTDDKSLEKAERKRLQVERAPHKSHSAKLVKLADKICNVRDILYTPPQTWSVTRCLEYVQWSEQVIQGIRGVNPILEAEFDQLVQQTRQVLTARQSSQVA</sequence>
<dbReference type="InterPro" id="IPR052194">
    <property type="entry name" value="MESH1"/>
</dbReference>
<protein>
    <submittedName>
        <fullName evidence="6">Guanosine polyphosphate synthetase/pyrophosphohydrolase</fullName>
    </submittedName>
</protein>
<dbReference type="Proteomes" id="UP000005744">
    <property type="component" value="Unassembled WGS sequence"/>
</dbReference>
<dbReference type="InterPro" id="IPR003607">
    <property type="entry name" value="HD/PDEase_dom"/>
</dbReference>
<keyword evidence="3 6" id="KW-0378">Hydrolase</keyword>
<name>I3CKW8_9GAMM</name>
<dbReference type="Gene3D" id="1.10.3210.10">
    <property type="entry name" value="Hypothetical protein af1432"/>
    <property type="match status" value="1"/>
</dbReference>
<evidence type="ECO:0000256" key="1">
    <source>
        <dbReference type="ARBA" id="ARBA00001936"/>
    </source>
</evidence>
<keyword evidence="7" id="KW-1185">Reference proteome</keyword>
<dbReference type="STRING" id="395493.BegalDRAFT_3447"/>
<evidence type="ECO:0000259" key="5">
    <source>
        <dbReference type="PROSITE" id="PS51831"/>
    </source>
</evidence>
<dbReference type="EMBL" id="JH600070">
    <property type="protein sequence ID" value="EIJ44261.1"/>
    <property type="molecule type" value="Genomic_DNA"/>
</dbReference>
<dbReference type="OrthoDB" id="9802385at2"/>
<dbReference type="eggNOG" id="COG0317">
    <property type="taxonomic scope" value="Bacteria"/>
</dbReference>
<evidence type="ECO:0000313" key="6">
    <source>
        <dbReference type="EMBL" id="EIJ44261.1"/>
    </source>
</evidence>
<comment type="cofactor">
    <cofactor evidence="1">
        <name>Mn(2+)</name>
        <dbReference type="ChEBI" id="CHEBI:29035"/>
    </cofactor>
</comment>
<evidence type="ECO:0000256" key="4">
    <source>
        <dbReference type="ARBA" id="ARBA00023211"/>
    </source>
</evidence>
<reference evidence="6 7" key="1">
    <citation type="submission" date="2011-11" db="EMBL/GenBank/DDBJ databases">
        <title>Improved High-Quality Draft sequence of Beggiatoa alba B18lD.</title>
        <authorList>
            <consortium name="US DOE Joint Genome Institute"/>
            <person name="Lucas S."/>
            <person name="Han J."/>
            <person name="Lapidus A."/>
            <person name="Cheng J.-F."/>
            <person name="Goodwin L."/>
            <person name="Pitluck S."/>
            <person name="Peters L."/>
            <person name="Mikhailova N."/>
            <person name="Held B."/>
            <person name="Detter J.C."/>
            <person name="Han C."/>
            <person name="Tapia R."/>
            <person name="Land M."/>
            <person name="Hauser L."/>
            <person name="Kyrpides N."/>
            <person name="Ivanova N."/>
            <person name="Pagani I."/>
            <person name="Samuel K."/>
            <person name="Teske A."/>
            <person name="Mueller J."/>
            <person name="Woyke T."/>
        </authorList>
    </citation>
    <scope>NUCLEOTIDE SEQUENCE [LARGE SCALE GENOMIC DNA]</scope>
    <source>
        <strain evidence="6 7">B18LD</strain>
    </source>
</reference>
<keyword evidence="4" id="KW-0464">Manganese</keyword>
<dbReference type="PROSITE" id="PS51831">
    <property type="entry name" value="HD"/>
    <property type="match status" value="1"/>
</dbReference>
<organism evidence="6 7">
    <name type="scientific">Beggiatoa alba B18LD</name>
    <dbReference type="NCBI Taxonomy" id="395493"/>
    <lineage>
        <taxon>Bacteria</taxon>
        <taxon>Pseudomonadati</taxon>
        <taxon>Pseudomonadota</taxon>
        <taxon>Gammaproteobacteria</taxon>
        <taxon>Thiotrichales</taxon>
        <taxon>Thiotrichaceae</taxon>
        <taxon>Beggiatoa</taxon>
    </lineage>
</organism>
<dbReference type="HOGENOM" id="CLU_084517_1_1_6"/>
<dbReference type="GO" id="GO:0046872">
    <property type="term" value="F:metal ion binding"/>
    <property type="evidence" value="ECO:0007669"/>
    <property type="project" value="UniProtKB-KW"/>
</dbReference>
<dbReference type="FunFam" id="1.10.3210.10:FF:000012">
    <property type="entry name" value="HD domain containing 3"/>
    <property type="match status" value="1"/>
</dbReference>
<dbReference type="CDD" id="cd00077">
    <property type="entry name" value="HDc"/>
    <property type="match status" value="1"/>
</dbReference>